<organism evidence="3 4">
    <name type="scientific">Cerrena zonata</name>
    <dbReference type="NCBI Taxonomy" id="2478898"/>
    <lineage>
        <taxon>Eukaryota</taxon>
        <taxon>Fungi</taxon>
        <taxon>Dikarya</taxon>
        <taxon>Basidiomycota</taxon>
        <taxon>Agaricomycotina</taxon>
        <taxon>Agaricomycetes</taxon>
        <taxon>Polyporales</taxon>
        <taxon>Cerrenaceae</taxon>
        <taxon>Cerrena</taxon>
    </lineage>
</organism>
<dbReference type="PANTHER" id="PTHR19134">
    <property type="entry name" value="RECEPTOR-TYPE TYROSINE-PROTEIN PHOSPHATASE"/>
    <property type="match status" value="1"/>
</dbReference>
<sequence>MSSKQPKFPDWLEHVQKTPTYLEHVIEALSEREYIRENAREASRHSSHHSRAHRLVHLPSILTKSSAKVNYYSISVACQPDHLEYNRYTNIEPYDRTRVVVEHGCAEPSGRYLNASWVRELAGGKWWIATQAPLPATVHAYLSMLLQPISRPPSQLHPSFSDHTSSQTSRIRTVVQLTQDCESGMRKAHVYIPPIVGESWIVEPEEKCDAPKVKVILLSVKDIDEAHCRESVVSISLYQLHTKMRVNPWCSAISCTPHGPIMVYPNARTALHYSNSFTLLTPSTVTSLINL</sequence>
<dbReference type="PANTHER" id="PTHR19134:SF449">
    <property type="entry name" value="TYROSINE-PROTEIN PHOSPHATASE 1"/>
    <property type="match status" value="1"/>
</dbReference>
<name>A0AAW0GT21_9APHY</name>
<comment type="similarity">
    <text evidence="1">Belongs to the protein-tyrosine phosphatase family. Non-receptor class subfamily.</text>
</comment>
<evidence type="ECO:0000259" key="2">
    <source>
        <dbReference type="PROSITE" id="PS50055"/>
    </source>
</evidence>
<comment type="caution">
    <text evidence="3">The sequence shown here is derived from an EMBL/GenBank/DDBJ whole genome shotgun (WGS) entry which is preliminary data.</text>
</comment>
<evidence type="ECO:0000313" key="4">
    <source>
        <dbReference type="Proteomes" id="UP001385951"/>
    </source>
</evidence>
<feature type="domain" description="Tyrosine-protein phosphatase" evidence="2">
    <location>
        <begin position="80"/>
        <end position="262"/>
    </location>
</feature>
<dbReference type="EMBL" id="JASBNA010000002">
    <property type="protein sequence ID" value="KAK7695087.1"/>
    <property type="molecule type" value="Genomic_DNA"/>
</dbReference>
<evidence type="ECO:0000313" key="3">
    <source>
        <dbReference type="EMBL" id="KAK7695087.1"/>
    </source>
</evidence>
<keyword evidence="4" id="KW-1185">Reference proteome</keyword>
<dbReference type="AlphaFoldDB" id="A0AAW0GT21"/>
<dbReference type="GO" id="GO:0004725">
    <property type="term" value="F:protein tyrosine phosphatase activity"/>
    <property type="evidence" value="ECO:0007669"/>
    <property type="project" value="InterPro"/>
</dbReference>
<dbReference type="Pfam" id="PF00102">
    <property type="entry name" value="Y_phosphatase"/>
    <property type="match status" value="1"/>
</dbReference>
<dbReference type="InterPro" id="IPR000242">
    <property type="entry name" value="PTP_cat"/>
</dbReference>
<dbReference type="PROSITE" id="PS50055">
    <property type="entry name" value="TYR_PHOSPHATASE_PTP"/>
    <property type="match status" value="1"/>
</dbReference>
<gene>
    <name evidence="3" type="ORF">QCA50_002277</name>
</gene>
<protein>
    <recommendedName>
        <fullName evidence="2">Tyrosine-protein phosphatase domain-containing protein</fullName>
    </recommendedName>
</protein>
<dbReference type="Gene3D" id="3.90.190.10">
    <property type="entry name" value="Protein tyrosine phosphatase superfamily"/>
    <property type="match status" value="1"/>
</dbReference>
<dbReference type="Proteomes" id="UP001385951">
    <property type="component" value="Unassembled WGS sequence"/>
</dbReference>
<accession>A0AAW0GT21</accession>
<dbReference type="InterPro" id="IPR050348">
    <property type="entry name" value="Protein-Tyr_Phosphatase"/>
</dbReference>
<evidence type="ECO:0000256" key="1">
    <source>
        <dbReference type="ARBA" id="ARBA00009649"/>
    </source>
</evidence>
<dbReference type="SUPFAM" id="SSF52799">
    <property type="entry name" value="(Phosphotyrosine protein) phosphatases II"/>
    <property type="match status" value="1"/>
</dbReference>
<proteinExistence type="inferred from homology"/>
<dbReference type="InterPro" id="IPR029021">
    <property type="entry name" value="Prot-tyrosine_phosphatase-like"/>
</dbReference>
<reference evidence="3 4" key="1">
    <citation type="submission" date="2022-09" db="EMBL/GenBank/DDBJ databases">
        <authorList>
            <person name="Palmer J.M."/>
        </authorList>
    </citation>
    <scope>NUCLEOTIDE SEQUENCE [LARGE SCALE GENOMIC DNA]</scope>
    <source>
        <strain evidence="3 4">DSM 7382</strain>
    </source>
</reference>